<proteinExistence type="predicted"/>
<evidence type="ECO:0000313" key="2">
    <source>
        <dbReference type="Proteomes" id="UP000177821"/>
    </source>
</evidence>
<reference evidence="1 2" key="1">
    <citation type="journal article" date="2016" name="Nat. Commun.">
        <title>Thousands of microbial genomes shed light on interconnected biogeochemical processes in an aquifer system.</title>
        <authorList>
            <person name="Anantharaman K."/>
            <person name="Brown C.T."/>
            <person name="Hug L.A."/>
            <person name="Sharon I."/>
            <person name="Castelle C.J."/>
            <person name="Probst A.J."/>
            <person name="Thomas B.C."/>
            <person name="Singh A."/>
            <person name="Wilkins M.J."/>
            <person name="Karaoz U."/>
            <person name="Brodie E.L."/>
            <person name="Williams K.H."/>
            <person name="Hubbard S.S."/>
            <person name="Banfield J.F."/>
        </authorList>
    </citation>
    <scope>NUCLEOTIDE SEQUENCE [LARGE SCALE GENOMIC DNA]</scope>
</reference>
<organism evidence="1 2">
    <name type="scientific">Candidatus Woykebacteria bacterium RIFCSPHIGHO2_02_FULL_43_16b</name>
    <dbReference type="NCBI Taxonomy" id="1802601"/>
    <lineage>
        <taxon>Bacteria</taxon>
        <taxon>Candidatus Woykeibacteriota</taxon>
    </lineage>
</organism>
<dbReference type="AlphaFoldDB" id="A0A1G1WM49"/>
<gene>
    <name evidence="1" type="ORF">A3J50_01620</name>
</gene>
<comment type="caution">
    <text evidence="1">The sequence shown here is derived from an EMBL/GenBank/DDBJ whole genome shotgun (WGS) entry which is preliminary data.</text>
</comment>
<sequence>MPTTRGRIRPYASKGELEAYLAYHREMLLRLIKGLVAVLIKEDKEGFYFELQVSERLGDQRGMSLEDAIPAFAWENPRSVRARVVVTNIETPKL</sequence>
<dbReference type="EMBL" id="MHCX01000051">
    <property type="protein sequence ID" value="OGY28450.1"/>
    <property type="molecule type" value="Genomic_DNA"/>
</dbReference>
<dbReference type="Proteomes" id="UP000177821">
    <property type="component" value="Unassembled WGS sequence"/>
</dbReference>
<protein>
    <submittedName>
        <fullName evidence="1">Uncharacterized protein</fullName>
    </submittedName>
</protein>
<name>A0A1G1WM49_9BACT</name>
<evidence type="ECO:0000313" key="1">
    <source>
        <dbReference type="EMBL" id="OGY28450.1"/>
    </source>
</evidence>
<accession>A0A1G1WM49</accession>